<evidence type="ECO:0000313" key="2">
    <source>
        <dbReference type="Proteomes" id="UP001202328"/>
    </source>
</evidence>
<keyword evidence="2" id="KW-1185">Reference proteome</keyword>
<comment type="caution">
    <text evidence="1">The sequence shown here is derived from an EMBL/GenBank/DDBJ whole genome shotgun (WGS) entry which is preliminary data.</text>
</comment>
<gene>
    <name evidence="1" type="ORF">MKW98_001417</name>
</gene>
<organism evidence="1 2">
    <name type="scientific">Papaver atlanticum</name>
    <dbReference type="NCBI Taxonomy" id="357466"/>
    <lineage>
        <taxon>Eukaryota</taxon>
        <taxon>Viridiplantae</taxon>
        <taxon>Streptophyta</taxon>
        <taxon>Embryophyta</taxon>
        <taxon>Tracheophyta</taxon>
        <taxon>Spermatophyta</taxon>
        <taxon>Magnoliopsida</taxon>
        <taxon>Ranunculales</taxon>
        <taxon>Papaveraceae</taxon>
        <taxon>Papaveroideae</taxon>
        <taxon>Papaver</taxon>
    </lineage>
</organism>
<protein>
    <recommendedName>
        <fullName evidence="3">Adenylate kinase</fullName>
    </recommendedName>
</protein>
<reference evidence="1" key="1">
    <citation type="submission" date="2022-04" db="EMBL/GenBank/DDBJ databases">
        <title>A functionally conserved STORR gene fusion in Papaver species that diverged 16.8 million years ago.</title>
        <authorList>
            <person name="Catania T."/>
        </authorList>
    </citation>
    <scope>NUCLEOTIDE SEQUENCE</scope>
    <source>
        <strain evidence="1">S-188037</strain>
    </source>
</reference>
<feature type="non-terminal residue" evidence="1">
    <location>
        <position position="1"/>
    </location>
</feature>
<proteinExistence type="predicted"/>
<dbReference type="Proteomes" id="UP001202328">
    <property type="component" value="Unassembled WGS sequence"/>
</dbReference>
<dbReference type="AlphaFoldDB" id="A0AAD4T7G0"/>
<sequence>LQEVGTRLSDDELAIIFVLGDPGGGKGTQCKPTRSNHGVQLKLKSVLHLSCSLEVMVQHLLRREDDNIETMEKRWKCDVCGGDFHGNRTTFLNSWKGVTRKASLL</sequence>
<name>A0AAD4T7G0_9MAGN</name>
<accession>A0AAD4T7G0</accession>
<dbReference type="EMBL" id="JAJJMB010004880">
    <property type="protein sequence ID" value="KAI3941376.1"/>
    <property type="molecule type" value="Genomic_DNA"/>
</dbReference>
<evidence type="ECO:0000313" key="1">
    <source>
        <dbReference type="EMBL" id="KAI3941376.1"/>
    </source>
</evidence>
<evidence type="ECO:0008006" key="3">
    <source>
        <dbReference type="Google" id="ProtNLM"/>
    </source>
</evidence>